<dbReference type="PANTHER" id="PTHR13847:SF150">
    <property type="entry name" value="OXIDOREDUCTASE TDA3-RELATED"/>
    <property type="match status" value="1"/>
</dbReference>
<evidence type="ECO:0000313" key="4">
    <source>
        <dbReference type="Proteomes" id="UP000016088"/>
    </source>
</evidence>
<keyword evidence="1" id="KW-0812">Transmembrane</keyword>
<dbReference type="VEuPathDB" id="FungiDB:SOCG_00525"/>
<sequence length="382" mass="41756">MEESRNIVIVGGGVTGTSCLYFLVNHPNFNRERDTITLFESSGIASAASGKASGFLSLEWHGPSTSSLAALSYNLHKQLADELDGHKKWGYRALDTWSIKADEKCTHPDKLSPEIEWIEPSIVEKVTRLGNKKNSAQVHPYKFCHSIFEEASKVANVNLVKGHVISVDENEVEYRLIGEDYAPDEEEEITSVEELHTIHSMEASHVIVAAGPWTPHLIPNLRICGARIHSITVDLPMRLNGNAVFSEIVYADGTVGAPEFYAREDELYVCGEFDDEPLPELSSETKVDQGRCQAIKECADHFHPVIRDSKVKVRQACYLPISNATGAPVIGKIGSSIYVAAAHGCWGITLGPGTGKVLSEMVLDGKVTSANIDLLDPEGSFV</sequence>
<dbReference type="RefSeq" id="XP_013018399.1">
    <property type="nucleotide sequence ID" value="XM_013162945.1"/>
</dbReference>
<dbReference type="SUPFAM" id="SSF51905">
    <property type="entry name" value="FAD/NAD(P)-binding domain"/>
    <property type="match status" value="1"/>
</dbReference>
<organism evidence="3 4">
    <name type="scientific">Schizosaccharomyces octosporus (strain yFS286)</name>
    <name type="common">Fission yeast</name>
    <name type="synonym">Octosporomyces octosporus</name>
    <dbReference type="NCBI Taxonomy" id="483514"/>
    <lineage>
        <taxon>Eukaryota</taxon>
        <taxon>Fungi</taxon>
        <taxon>Dikarya</taxon>
        <taxon>Ascomycota</taxon>
        <taxon>Taphrinomycotina</taxon>
        <taxon>Schizosaccharomycetes</taxon>
        <taxon>Schizosaccharomycetales</taxon>
        <taxon>Schizosaccharomycetaceae</taxon>
        <taxon>Schizosaccharomyces</taxon>
    </lineage>
</organism>
<dbReference type="Gene3D" id="3.50.50.60">
    <property type="entry name" value="FAD/NAD(P)-binding domain"/>
    <property type="match status" value="1"/>
</dbReference>
<dbReference type="OrthoDB" id="498204at2759"/>
<dbReference type="InterPro" id="IPR036188">
    <property type="entry name" value="FAD/NAD-bd_sf"/>
</dbReference>
<keyword evidence="1" id="KW-0472">Membrane</keyword>
<dbReference type="InterPro" id="IPR006076">
    <property type="entry name" value="FAD-dep_OxRdtase"/>
</dbReference>
<dbReference type="GeneID" id="25029509"/>
<proteinExistence type="predicted"/>
<dbReference type="GO" id="GO:0005829">
    <property type="term" value="C:cytosol"/>
    <property type="evidence" value="ECO:0007669"/>
    <property type="project" value="GOC"/>
</dbReference>
<dbReference type="PROSITE" id="PS51257">
    <property type="entry name" value="PROKAR_LIPOPROTEIN"/>
    <property type="match status" value="1"/>
</dbReference>
<dbReference type="Pfam" id="PF01266">
    <property type="entry name" value="DAO"/>
    <property type="match status" value="1"/>
</dbReference>
<dbReference type="Gene3D" id="3.30.9.10">
    <property type="entry name" value="D-Amino Acid Oxidase, subunit A, domain 2"/>
    <property type="match status" value="1"/>
</dbReference>
<dbReference type="GO" id="GO:0005770">
    <property type="term" value="C:late endosome"/>
    <property type="evidence" value="ECO:0007669"/>
    <property type="project" value="TreeGrafter"/>
</dbReference>
<name>S9PZ77_SCHOY</name>
<dbReference type="GO" id="GO:0042147">
    <property type="term" value="P:retrograde transport, endosome to Golgi"/>
    <property type="evidence" value="ECO:0007669"/>
    <property type="project" value="TreeGrafter"/>
</dbReference>
<evidence type="ECO:0000313" key="3">
    <source>
        <dbReference type="EMBL" id="EPX72763.1"/>
    </source>
</evidence>
<evidence type="ECO:0000259" key="2">
    <source>
        <dbReference type="Pfam" id="PF01266"/>
    </source>
</evidence>
<evidence type="ECO:0000256" key="1">
    <source>
        <dbReference type="SAM" id="Phobius"/>
    </source>
</evidence>
<dbReference type="PANTHER" id="PTHR13847">
    <property type="entry name" value="SARCOSINE DEHYDROGENASE-RELATED"/>
    <property type="match status" value="1"/>
</dbReference>
<reference evidence="3 4" key="1">
    <citation type="journal article" date="2011" name="Science">
        <title>Comparative functional genomics of the fission yeasts.</title>
        <authorList>
            <person name="Rhind N."/>
            <person name="Chen Z."/>
            <person name="Yassour M."/>
            <person name="Thompson D.A."/>
            <person name="Haas B.J."/>
            <person name="Habib N."/>
            <person name="Wapinski I."/>
            <person name="Roy S."/>
            <person name="Lin M.F."/>
            <person name="Heiman D.I."/>
            <person name="Young S.K."/>
            <person name="Furuya K."/>
            <person name="Guo Y."/>
            <person name="Pidoux A."/>
            <person name="Chen H.M."/>
            <person name="Robbertse B."/>
            <person name="Goldberg J.M."/>
            <person name="Aoki K."/>
            <person name="Bayne E.H."/>
            <person name="Berlin A.M."/>
            <person name="Desjardins C.A."/>
            <person name="Dobbs E."/>
            <person name="Dukaj L."/>
            <person name="Fan L."/>
            <person name="FitzGerald M.G."/>
            <person name="French C."/>
            <person name="Gujja S."/>
            <person name="Hansen K."/>
            <person name="Keifenheim D."/>
            <person name="Levin J.Z."/>
            <person name="Mosher R.A."/>
            <person name="Mueller C.A."/>
            <person name="Pfiffner J."/>
            <person name="Priest M."/>
            <person name="Russ C."/>
            <person name="Smialowska A."/>
            <person name="Swoboda P."/>
            <person name="Sykes S.M."/>
            <person name="Vaughn M."/>
            <person name="Vengrova S."/>
            <person name="Yoder R."/>
            <person name="Zeng Q."/>
            <person name="Allshire R."/>
            <person name="Baulcombe D."/>
            <person name="Birren B.W."/>
            <person name="Brown W."/>
            <person name="Ekwall K."/>
            <person name="Kellis M."/>
            <person name="Leatherwood J."/>
            <person name="Levin H."/>
            <person name="Margalit H."/>
            <person name="Martienssen R."/>
            <person name="Nieduszynski C.A."/>
            <person name="Spatafora J.W."/>
            <person name="Friedman N."/>
            <person name="Dalgaard J.Z."/>
            <person name="Baumann P."/>
            <person name="Niki H."/>
            <person name="Regev A."/>
            <person name="Nusbaum C."/>
        </authorList>
    </citation>
    <scope>NUCLEOTIDE SEQUENCE [LARGE SCALE GENOMIC DNA]</scope>
    <source>
        <strain evidence="4">yFS286</strain>
    </source>
</reference>
<dbReference type="AlphaFoldDB" id="S9PZ77"/>
<dbReference type="EMBL" id="KE503207">
    <property type="protein sequence ID" value="EPX72763.1"/>
    <property type="molecule type" value="Genomic_DNA"/>
</dbReference>
<gene>
    <name evidence="3" type="ORF">SOCG_00525</name>
</gene>
<keyword evidence="4" id="KW-1185">Reference proteome</keyword>
<feature type="transmembrane region" description="Helical" evidence="1">
    <location>
        <begin position="7"/>
        <end position="24"/>
    </location>
</feature>
<dbReference type="OMA" id="RPFNEAY"/>
<keyword evidence="1" id="KW-1133">Transmembrane helix</keyword>
<protein>
    <submittedName>
        <fullName evidence="3">FAD-dependent oxidoreductase</fullName>
    </submittedName>
</protein>
<accession>S9PZ77</accession>
<dbReference type="HOGENOM" id="CLU_007884_14_0_1"/>
<dbReference type="eggNOG" id="KOG2852">
    <property type="taxonomic scope" value="Eukaryota"/>
</dbReference>
<feature type="domain" description="FAD dependent oxidoreductase" evidence="2">
    <location>
        <begin position="7"/>
        <end position="361"/>
    </location>
</feature>
<dbReference type="Proteomes" id="UP000016088">
    <property type="component" value="Unassembled WGS sequence"/>
</dbReference>